<reference evidence="1 2" key="1">
    <citation type="submission" date="2024-06" db="EMBL/GenBank/DDBJ databases">
        <title>Genomic Encyclopedia of Type Strains, Phase IV (KMG-IV): sequencing the most valuable type-strain genomes for metagenomic binning, comparative biology and taxonomic classification.</title>
        <authorList>
            <person name="Goeker M."/>
        </authorList>
    </citation>
    <scope>NUCLEOTIDE SEQUENCE [LARGE SCALE GENOMIC DNA]</scope>
    <source>
        <strain evidence="1 2">DSM 28303</strain>
    </source>
</reference>
<protein>
    <recommendedName>
        <fullName evidence="3">DUF2812 domain-containing protein</fullName>
    </recommendedName>
</protein>
<dbReference type="InterPro" id="IPR021359">
    <property type="entry name" value="DUF2812"/>
</dbReference>
<gene>
    <name evidence="1" type="ORF">ABID29_001934</name>
</gene>
<keyword evidence="2" id="KW-1185">Reference proteome</keyword>
<dbReference type="Proteomes" id="UP001549122">
    <property type="component" value="Unassembled WGS sequence"/>
</dbReference>
<dbReference type="EMBL" id="JBEPLO010000024">
    <property type="protein sequence ID" value="MET3558806.1"/>
    <property type="molecule type" value="Genomic_DNA"/>
</dbReference>
<organism evidence="1 2">
    <name type="scientific">Streptococcus rupicaprae</name>
    <dbReference type="NCBI Taxonomy" id="759619"/>
    <lineage>
        <taxon>Bacteria</taxon>
        <taxon>Bacillati</taxon>
        <taxon>Bacillota</taxon>
        <taxon>Bacilli</taxon>
        <taxon>Lactobacillales</taxon>
        <taxon>Streptococcaceae</taxon>
        <taxon>Streptococcus</taxon>
    </lineage>
</organism>
<proteinExistence type="predicted"/>
<evidence type="ECO:0000313" key="1">
    <source>
        <dbReference type="EMBL" id="MET3558806.1"/>
    </source>
</evidence>
<dbReference type="Pfam" id="PF11193">
    <property type="entry name" value="DUF2812"/>
    <property type="match status" value="1"/>
</dbReference>
<name>A0ABV2FJT5_9STRE</name>
<accession>A0ABV2FJT5</accession>
<sequence>MAIKTVFKSFFITDFEEEAAYLAGMHRKGWKLTKISFDCLFHFEATAPEEMVYQLDFKGNGRAD</sequence>
<comment type="caution">
    <text evidence="1">The sequence shown here is derived from an EMBL/GenBank/DDBJ whole genome shotgun (WGS) entry which is preliminary data.</text>
</comment>
<evidence type="ECO:0008006" key="3">
    <source>
        <dbReference type="Google" id="ProtNLM"/>
    </source>
</evidence>
<evidence type="ECO:0000313" key="2">
    <source>
        <dbReference type="Proteomes" id="UP001549122"/>
    </source>
</evidence>